<keyword evidence="1" id="KW-1133">Transmembrane helix</keyword>
<keyword evidence="1" id="KW-0812">Transmembrane</keyword>
<dbReference type="RefSeq" id="WP_224037238.1">
    <property type="nucleotide sequence ID" value="NZ_AP024849.1"/>
</dbReference>
<dbReference type="EMBL" id="AP024849">
    <property type="protein sequence ID" value="BCZ45662.1"/>
    <property type="molecule type" value="Genomic_DNA"/>
</dbReference>
<organism evidence="2 3">
    <name type="scientific">Clostridium gelidum</name>
    <dbReference type="NCBI Taxonomy" id="704125"/>
    <lineage>
        <taxon>Bacteria</taxon>
        <taxon>Bacillati</taxon>
        <taxon>Bacillota</taxon>
        <taxon>Clostridia</taxon>
        <taxon>Eubacteriales</taxon>
        <taxon>Clostridiaceae</taxon>
        <taxon>Clostridium</taxon>
    </lineage>
</organism>
<feature type="transmembrane region" description="Helical" evidence="1">
    <location>
        <begin position="90"/>
        <end position="109"/>
    </location>
</feature>
<evidence type="ECO:0000313" key="2">
    <source>
        <dbReference type="EMBL" id="BCZ45662.1"/>
    </source>
</evidence>
<protein>
    <recommendedName>
        <fullName evidence="4">LSM domain-containing protein</fullName>
    </recommendedName>
</protein>
<evidence type="ECO:0008006" key="4">
    <source>
        <dbReference type="Google" id="ProtNLM"/>
    </source>
</evidence>
<keyword evidence="1" id="KW-0472">Membrane</keyword>
<reference evidence="3" key="1">
    <citation type="submission" date="2021-07" db="EMBL/GenBank/DDBJ databases">
        <title>Complete genome sequencing of a Clostridium isolate.</title>
        <authorList>
            <person name="Ueki A."/>
            <person name="Tonouchi A."/>
        </authorList>
    </citation>
    <scope>NUCLEOTIDE SEQUENCE [LARGE SCALE GENOMIC DNA]</scope>
    <source>
        <strain evidence="3">C5S11</strain>
    </source>
</reference>
<evidence type="ECO:0000256" key="1">
    <source>
        <dbReference type="SAM" id="Phobius"/>
    </source>
</evidence>
<evidence type="ECO:0000313" key="3">
    <source>
        <dbReference type="Proteomes" id="UP000824633"/>
    </source>
</evidence>
<sequence length="118" mass="14044">MALEGNDYYGDSRAVEDECKKYLYYHIVITTTDGNKFDGIIENVDKDGITMLSGEEVMEQEDTNQSNGQRQYHDYGGPRRRFRRFRRRRFPINNLATLALLPYIAPPLYPYYPYYPYY</sequence>
<name>A0ABN6IYV9_9CLOT</name>
<gene>
    <name evidence="2" type="ORF">psyc5s11_17290</name>
</gene>
<accession>A0ABN6IYV9</accession>
<dbReference type="Proteomes" id="UP000824633">
    <property type="component" value="Chromosome"/>
</dbReference>
<keyword evidence="3" id="KW-1185">Reference proteome</keyword>
<proteinExistence type="predicted"/>